<dbReference type="Gene3D" id="3.30.70.1230">
    <property type="entry name" value="Nucleotide cyclase"/>
    <property type="match status" value="2"/>
</dbReference>
<feature type="domain" description="Guanylate cyclase" evidence="4">
    <location>
        <begin position="25"/>
        <end position="159"/>
    </location>
</feature>
<proteinExistence type="predicted"/>
<keyword evidence="1" id="KW-0547">Nucleotide-binding</keyword>
<dbReference type="SUPFAM" id="SSF48452">
    <property type="entry name" value="TPR-like"/>
    <property type="match status" value="3"/>
</dbReference>
<feature type="repeat" description="TPR" evidence="3">
    <location>
        <begin position="1184"/>
        <end position="1217"/>
    </location>
</feature>
<reference evidence="5 6" key="1">
    <citation type="submission" date="2024-09" db="EMBL/GenBank/DDBJ databases">
        <title>Laminarin stimulates single cell rates of sulfate reduction while oxygen inhibits transcriptomic activity in coastal marine sediment.</title>
        <authorList>
            <person name="Lindsay M."/>
            <person name="Orcutt B."/>
            <person name="Emerson D."/>
            <person name="Stepanauskas R."/>
            <person name="D'Angelo T."/>
        </authorList>
    </citation>
    <scope>NUCLEOTIDE SEQUENCE [LARGE SCALE GENOMIC DNA]</scope>
    <source>
        <strain evidence="5">SAG AM-311-K15</strain>
    </source>
</reference>
<evidence type="ECO:0000256" key="1">
    <source>
        <dbReference type="ARBA" id="ARBA00022741"/>
    </source>
</evidence>
<evidence type="ECO:0000313" key="6">
    <source>
        <dbReference type="Proteomes" id="UP001594351"/>
    </source>
</evidence>
<keyword evidence="3" id="KW-0802">TPR repeat</keyword>
<dbReference type="PANTHER" id="PTHR16305">
    <property type="entry name" value="TESTICULAR SOLUBLE ADENYLYL CYCLASE"/>
    <property type="match status" value="1"/>
</dbReference>
<dbReference type="InterPro" id="IPR029787">
    <property type="entry name" value="Nucleotide_cyclase"/>
</dbReference>
<feature type="repeat" description="TPR" evidence="3">
    <location>
        <begin position="1100"/>
        <end position="1133"/>
    </location>
</feature>
<dbReference type="PROSITE" id="PS50293">
    <property type="entry name" value="TPR_REGION"/>
    <property type="match status" value="1"/>
</dbReference>
<evidence type="ECO:0000256" key="2">
    <source>
        <dbReference type="ARBA" id="ARBA00022840"/>
    </source>
</evidence>
<accession>A0ABV6YTN6</accession>
<dbReference type="Proteomes" id="UP001594351">
    <property type="component" value="Unassembled WGS sequence"/>
</dbReference>
<name>A0ABV6YTN6_UNCC1</name>
<comment type="caution">
    <text evidence="5">The sequence shown here is derived from an EMBL/GenBank/DDBJ whole genome shotgun (WGS) entry which is preliminary data.</text>
</comment>
<dbReference type="PROSITE" id="PS50125">
    <property type="entry name" value="GUANYLATE_CYCLASE_2"/>
    <property type="match status" value="2"/>
</dbReference>
<evidence type="ECO:0000256" key="3">
    <source>
        <dbReference type="PROSITE-ProRule" id="PRU00339"/>
    </source>
</evidence>
<dbReference type="InterPro" id="IPR001054">
    <property type="entry name" value="A/G_cyclase"/>
</dbReference>
<dbReference type="Pfam" id="PF00211">
    <property type="entry name" value="Guanylate_cyc"/>
    <property type="match status" value="1"/>
</dbReference>
<sequence length="1372" mass="155828">MQFLIPRFIHEQFRKNVTHGEFVGITLFLDISGFTSITEKLMQHGKEGAEVLSQLLDTIFETVISALYERNGFISGFAGDAFTAIFTNISETSSALSAAWSIREIFKKRGYQQTRFGAFQLSSKIGLSYGGIQWGIVGTGAHKIYYFRGPAIDGCAEAESLCRPGDIVVDGKLYPLISPQTVSLIHLKDAYYLLDNLNVPTDKAVPAPQLPMNREIIEKFIPRTILEYPQIGEFRDVAAVFVSLKEALQVDEIVSLGALITDSSDRHGGFIETLDFGDKGSNMLIIFGLPLTYENIIERAVKFIVDVRDLLPDQIRAGVTFGTVFAGIKGSQLRASYGALGDTINLSARFMMAAPWGEIWVSPTVARRISNYYHLRDLGPKSFKGIEKTIPVVSLLKQKESVSKKLQSHMIGRETELKKAQLFCKPIQEGKFGGVIYIYGEAGVGKSRLLMELAEQGSSSFQTAFLQADSILQKSLNPFTTFINTYFELSQFPKISDKKRCFEQNYDNYLKSLAVISEQKNVFTLKKELNRAKSFIGSVVGLFWDDSHYQKIMPEDRPEVVRLALKNFFLGLSLIKPLLIILEDIHWLDFDSLEAIQLLCRQIEDFPLVIFASSRYADDGSKPRLKIDEDINQNEITIPEIPTDMLEIFVENKLGAKIDENFLAFINARTEANPFYIEQLCFYLRDNKLLHCHNGLWTLKEEIEIVPSTIREILTARMDRLTYELKETVQIAAVIGRDFEARMIIEIIHLHLAQVQDEETLLHGKDIHTLLHHGVSEGIWHSMAEIKYIFQHALMQNAAYEMQLKMRLRKIHKFTAEVLLRHYKDDKTRHSDIAYHYENAEILSEAYLFYLKAGDQARAHYKSESALNYYGKAMTICLNLMGKDHLEIAKIHDHLGDVFEILADYDKALENYIKAFEIKQNSLSDPLNPEFALSYEKLGCTYDSSGSYQKALENLKKALTIRKRIHGPEHPHIVPLLNSIAEVYLNMIQFEMADQYLNKALQIKEDQPDEYDMDIANIYNNMGSLYWLRGEHASAVELYKKAIDLVVKLKGFNNQYVAVSYNNLGSVYTSQGDHDRAIEYYNKAITISEDLLGENHPGTASIYSNIGNSSFQKGDIEKAVVLQEKALAIRSSTKGHYHLETAISYHNVGRIHEWFGEYDTSLAALEKARTIFLKVLGDNNPYIAKVYELIGLVFLNKEKYIEAVRNFEKSMNILQSSAASKSIGKLYASLSFAYVRLPDMKQALKYALKHVQHVQESGEDQFFGLTHVAVAHVLTQKNFLSKSIRRTLDDISALTKLPQEPEHYFKRAVEKTSEISNVQTHVQVLYEYGKYLCNHDEQAAQLLLQESLAITELKKMKGEQAKIKKTLNALQS</sequence>
<dbReference type="PANTHER" id="PTHR16305:SF28">
    <property type="entry name" value="GUANYLATE CYCLASE DOMAIN-CONTAINING PROTEIN"/>
    <property type="match status" value="1"/>
</dbReference>
<keyword evidence="6" id="KW-1185">Reference proteome</keyword>
<feature type="repeat" description="TPR" evidence="3">
    <location>
        <begin position="1016"/>
        <end position="1049"/>
    </location>
</feature>
<feature type="repeat" description="TPR" evidence="3">
    <location>
        <begin position="1058"/>
        <end position="1091"/>
    </location>
</feature>
<dbReference type="Gene3D" id="3.40.50.300">
    <property type="entry name" value="P-loop containing nucleotide triphosphate hydrolases"/>
    <property type="match status" value="1"/>
</dbReference>
<keyword evidence="2" id="KW-0067">ATP-binding</keyword>
<gene>
    <name evidence="5" type="ORF">ACFL27_04945</name>
</gene>
<dbReference type="InterPro" id="IPR027417">
    <property type="entry name" value="P-loop_NTPase"/>
</dbReference>
<dbReference type="Pfam" id="PF13191">
    <property type="entry name" value="AAA_16"/>
    <property type="match status" value="1"/>
</dbReference>
<dbReference type="Gene3D" id="1.25.40.10">
    <property type="entry name" value="Tetratricopeptide repeat domain"/>
    <property type="match status" value="3"/>
</dbReference>
<dbReference type="Pfam" id="PF13374">
    <property type="entry name" value="TPR_10"/>
    <property type="match status" value="1"/>
</dbReference>
<organism evidence="5 6">
    <name type="scientific">candidate division CSSED10-310 bacterium</name>
    <dbReference type="NCBI Taxonomy" id="2855610"/>
    <lineage>
        <taxon>Bacteria</taxon>
        <taxon>Bacteria division CSSED10-310</taxon>
    </lineage>
</organism>
<evidence type="ECO:0000259" key="4">
    <source>
        <dbReference type="PROSITE" id="PS50125"/>
    </source>
</evidence>
<protein>
    <submittedName>
        <fullName evidence="5">Tetratricopeptide repeat protein</fullName>
    </submittedName>
</protein>
<dbReference type="Pfam" id="PF13424">
    <property type="entry name" value="TPR_12"/>
    <property type="match status" value="4"/>
</dbReference>
<feature type="repeat" description="TPR" evidence="3">
    <location>
        <begin position="889"/>
        <end position="922"/>
    </location>
</feature>
<dbReference type="SMART" id="SM00028">
    <property type="entry name" value="TPR"/>
    <property type="match status" value="9"/>
</dbReference>
<dbReference type="InterPro" id="IPR011990">
    <property type="entry name" value="TPR-like_helical_dom_sf"/>
</dbReference>
<evidence type="ECO:0000313" key="5">
    <source>
        <dbReference type="EMBL" id="MFC1849539.1"/>
    </source>
</evidence>
<feature type="repeat" description="TPR" evidence="3">
    <location>
        <begin position="932"/>
        <end position="965"/>
    </location>
</feature>
<dbReference type="SUPFAM" id="SSF52540">
    <property type="entry name" value="P-loop containing nucleoside triphosphate hydrolases"/>
    <property type="match status" value="1"/>
</dbReference>
<dbReference type="CDD" id="cd07302">
    <property type="entry name" value="CHD"/>
    <property type="match status" value="2"/>
</dbReference>
<dbReference type="InterPro" id="IPR041664">
    <property type="entry name" value="AAA_16"/>
</dbReference>
<feature type="domain" description="Guanylate cyclase" evidence="4">
    <location>
        <begin position="314"/>
        <end position="351"/>
    </location>
</feature>
<dbReference type="SUPFAM" id="SSF55073">
    <property type="entry name" value="Nucleotide cyclase"/>
    <property type="match status" value="2"/>
</dbReference>
<dbReference type="EMBL" id="JBHPBY010000044">
    <property type="protein sequence ID" value="MFC1849539.1"/>
    <property type="molecule type" value="Genomic_DNA"/>
</dbReference>
<dbReference type="PROSITE" id="PS50005">
    <property type="entry name" value="TPR"/>
    <property type="match status" value="6"/>
</dbReference>
<dbReference type="InterPro" id="IPR019734">
    <property type="entry name" value="TPR_rpt"/>
</dbReference>